<evidence type="ECO:0000313" key="3">
    <source>
        <dbReference type="Proteomes" id="UP000678317"/>
    </source>
</evidence>
<name>A0ABS3SG46_9CELL</name>
<organism evidence="2 3">
    <name type="scientific">Cellulomonas fengjieae</name>
    <dbReference type="NCBI Taxonomy" id="2819978"/>
    <lineage>
        <taxon>Bacteria</taxon>
        <taxon>Bacillati</taxon>
        <taxon>Actinomycetota</taxon>
        <taxon>Actinomycetes</taxon>
        <taxon>Micrococcales</taxon>
        <taxon>Cellulomonadaceae</taxon>
        <taxon>Cellulomonas</taxon>
    </lineage>
</organism>
<feature type="transmembrane region" description="Helical" evidence="1">
    <location>
        <begin position="59"/>
        <end position="78"/>
    </location>
</feature>
<evidence type="ECO:0000256" key="1">
    <source>
        <dbReference type="SAM" id="Phobius"/>
    </source>
</evidence>
<feature type="transmembrane region" description="Helical" evidence="1">
    <location>
        <begin position="115"/>
        <end position="137"/>
    </location>
</feature>
<comment type="caution">
    <text evidence="2">The sequence shown here is derived from an EMBL/GenBank/DDBJ whole genome shotgun (WGS) entry which is preliminary data.</text>
</comment>
<keyword evidence="1" id="KW-0472">Membrane</keyword>
<dbReference type="EMBL" id="JAGFBM010000003">
    <property type="protein sequence ID" value="MBO3084723.1"/>
    <property type="molecule type" value="Genomic_DNA"/>
</dbReference>
<protein>
    <recommendedName>
        <fullName evidence="4">Integral membrane protein</fullName>
    </recommendedName>
</protein>
<keyword evidence="1" id="KW-0812">Transmembrane</keyword>
<dbReference type="Proteomes" id="UP000678317">
    <property type="component" value="Unassembled WGS sequence"/>
</dbReference>
<dbReference type="RefSeq" id="WP_208289390.1">
    <property type="nucleotide sequence ID" value="NZ_CP074404.1"/>
</dbReference>
<evidence type="ECO:0000313" key="2">
    <source>
        <dbReference type="EMBL" id="MBO3084723.1"/>
    </source>
</evidence>
<sequence length="142" mass="14330">MEMNQPSPGGAEAAAALAAITSSQKAVRDTPWPVWIYPVNAVLLGAMALTPLTETSGSPALIATAIAVIVANLAAGWHNGAPFALPTSRGFLTAVVLSALCVVLALVTADVTGNALPVVALAVAATTTYAVGSVVHYRSTHR</sequence>
<feature type="transmembrane region" description="Helical" evidence="1">
    <location>
        <begin position="90"/>
        <end position="109"/>
    </location>
</feature>
<keyword evidence="3" id="KW-1185">Reference proteome</keyword>
<reference evidence="2 3" key="1">
    <citation type="submission" date="2021-03" db="EMBL/GenBank/DDBJ databases">
        <title>novel species in genus Cellulomonas.</title>
        <authorList>
            <person name="Zhang G."/>
        </authorList>
    </citation>
    <scope>NUCLEOTIDE SEQUENCE [LARGE SCALE GENOMIC DNA]</scope>
    <source>
        <strain evidence="3">zg-ZUI188</strain>
    </source>
</reference>
<evidence type="ECO:0008006" key="4">
    <source>
        <dbReference type="Google" id="ProtNLM"/>
    </source>
</evidence>
<gene>
    <name evidence="2" type="ORF">J4035_08735</name>
</gene>
<accession>A0ABS3SG46</accession>
<proteinExistence type="predicted"/>
<keyword evidence="1" id="KW-1133">Transmembrane helix</keyword>